<dbReference type="Gene3D" id="1.10.357.10">
    <property type="entry name" value="Tetracycline Repressor, domain 2"/>
    <property type="match status" value="1"/>
</dbReference>
<dbReference type="Pfam" id="PF00440">
    <property type="entry name" value="TetR_N"/>
    <property type="match status" value="1"/>
</dbReference>
<name>A0A1G7TRJ7_9BACL</name>
<evidence type="ECO:0000313" key="5">
    <source>
        <dbReference type="Proteomes" id="UP000198972"/>
    </source>
</evidence>
<dbReference type="STRING" id="670482.SAMN04488542_1391"/>
<feature type="domain" description="HTH tetR-type" evidence="3">
    <location>
        <begin position="1"/>
        <end position="47"/>
    </location>
</feature>
<dbReference type="InterPro" id="IPR036271">
    <property type="entry name" value="Tet_transcr_reg_TetR-rel_C_sf"/>
</dbReference>
<dbReference type="InterPro" id="IPR001647">
    <property type="entry name" value="HTH_TetR"/>
</dbReference>
<organism evidence="4 5">
    <name type="scientific">Fontibacillus panacisegetis</name>
    <dbReference type="NCBI Taxonomy" id="670482"/>
    <lineage>
        <taxon>Bacteria</taxon>
        <taxon>Bacillati</taxon>
        <taxon>Bacillota</taxon>
        <taxon>Bacilli</taxon>
        <taxon>Bacillales</taxon>
        <taxon>Paenibacillaceae</taxon>
        <taxon>Fontibacillus</taxon>
    </lineage>
</organism>
<dbReference type="Proteomes" id="UP000198972">
    <property type="component" value="Unassembled WGS sequence"/>
</dbReference>
<evidence type="ECO:0000256" key="1">
    <source>
        <dbReference type="ARBA" id="ARBA00023125"/>
    </source>
</evidence>
<evidence type="ECO:0000313" key="4">
    <source>
        <dbReference type="EMBL" id="SDG37891.1"/>
    </source>
</evidence>
<dbReference type="InterPro" id="IPR009057">
    <property type="entry name" value="Homeodomain-like_sf"/>
</dbReference>
<dbReference type="SUPFAM" id="SSF46689">
    <property type="entry name" value="Homeodomain-like"/>
    <property type="match status" value="1"/>
</dbReference>
<dbReference type="GO" id="GO:0003677">
    <property type="term" value="F:DNA binding"/>
    <property type="evidence" value="ECO:0007669"/>
    <property type="project" value="UniProtKB-UniRule"/>
</dbReference>
<dbReference type="SUPFAM" id="SSF48498">
    <property type="entry name" value="Tetracyclin repressor-like, C-terminal domain"/>
    <property type="match status" value="1"/>
</dbReference>
<keyword evidence="1 2" id="KW-0238">DNA-binding</keyword>
<proteinExistence type="predicted"/>
<dbReference type="AlphaFoldDB" id="A0A1G7TRJ7"/>
<evidence type="ECO:0000256" key="2">
    <source>
        <dbReference type="PROSITE-ProRule" id="PRU00335"/>
    </source>
</evidence>
<dbReference type="EMBL" id="FNBG01000039">
    <property type="protein sequence ID" value="SDG37891.1"/>
    <property type="molecule type" value="Genomic_DNA"/>
</dbReference>
<reference evidence="4 5" key="1">
    <citation type="submission" date="2016-10" db="EMBL/GenBank/DDBJ databases">
        <authorList>
            <person name="de Groot N.N."/>
        </authorList>
    </citation>
    <scope>NUCLEOTIDE SEQUENCE [LARGE SCALE GENOMIC DNA]</scope>
    <source>
        <strain evidence="4 5">DSM 28129</strain>
    </source>
</reference>
<protein>
    <submittedName>
        <fullName evidence="4">DNA-binding transcriptional regulator, AcrR family</fullName>
    </submittedName>
</protein>
<gene>
    <name evidence="4" type="ORF">SAMN04488542_1391</name>
</gene>
<feature type="DNA-binding region" description="H-T-H motif" evidence="2">
    <location>
        <begin position="10"/>
        <end position="29"/>
    </location>
</feature>
<keyword evidence="5" id="KW-1185">Reference proteome</keyword>
<evidence type="ECO:0000259" key="3">
    <source>
        <dbReference type="PROSITE" id="PS50977"/>
    </source>
</evidence>
<dbReference type="PANTHER" id="PTHR43479:SF11">
    <property type="entry name" value="ACREF_ENVCD OPERON REPRESSOR-RELATED"/>
    <property type="match status" value="1"/>
</dbReference>
<sequence>MLKLGCKKTTLNEIIAQSGVSNGGLYHYFKSKDEIFGVIMKQRMDEINERFYREADLSLVGPTSIIVNELFGNHDNCKIFRSIFLYLVSQPENPRTQKIISELHDYWLELGSSWISLGQKDGLIDPSLEPKQTASYIVSYYFGLLINSAYVADESLFKPEAIIPFVTRFLRV</sequence>
<dbReference type="PANTHER" id="PTHR43479">
    <property type="entry name" value="ACREF/ENVCD OPERON REPRESSOR-RELATED"/>
    <property type="match status" value="1"/>
</dbReference>
<dbReference type="Gene3D" id="1.10.10.60">
    <property type="entry name" value="Homeodomain-like"/>
    <property type="match status" value="1"/>
</dbReference>
<dbReference type="PROSITE" id="PS50977">
    <property type="entry name" value="HTH_TETR_2"/>
    <property type="match status" value="1"/>
</dbReference>
<accession>A0A1G7TRJ7</accession>
<dbReference type="InterPro" id="IPR050624">
    <property type="entry name" value="HTH-type_Tx_Regulator"/>
</dbReference>